<evidence type="ECO:0000313" key="2">
    <source>
        <dbReference type="Proteomes" id="UP000327493"/>
    </source>
</evidence>
<organism evidence="1 2">
    <name type="scientific">Etheostoma spectabile</name>
    <name type="common">orangethroat darter</name>
    <dbReference type="NCBI Taxonomy" id="54343"/>
    <lineage>
        <taxon>Eukaryota</taxon>
        <taxon>Metazoa</taxon>
        <taxon>Chordata</taxon>
        <taxon>Craniata</taxon>
        <taxon>Vertebrata</taxon>
        <taxon>Euteleostomi</taxon>
        <taxon>Actinopterygii</taxon>
        <taxon>Neopterygii</taxon>
        <taxon>Teleostei</taxon>
        <taxon>Neoteleostei</taxon>
        <taxon>Acanthomorphata</taxon>
        <taxon>Eupercaria</taxon>
        <taxon>Perciformes</taxon>
        <taxon>Percoidei</taxon>
        <taxon>Percidae</taxon>
        <taxon>Etheostomatinae</taxon>
        <taxon>Etheostoma</taxon>
    </lineage>
</organism>
<gene>
    <name evidence="1" type="ORF">FQN60_006744</name>
</gene>
<accession>A0A5J5CHA5</accession>
<keyword evidence="2" id="KW-1185">Reference proteome</keyword>
<evidence type="ECO:0000313" key="1">
    <source>
        <dbReference type="EMBL" id="KAA8579651.1"/>
    </source>
</evidence>
<protein>
    <submittedName>
        <fullName evidence="1">Uncharacterized protein</fullName>
    </submittedName>
</protein>
<dbReference type="Proteomes" id="UP000327493">
    <property type="component" value="Chromosome 24"/>
</dbReference>
<name>A0A5J5CHA5_9PERO</name>
<reference evidence="1 2" key="1">
    <citation type="submission" date="2019-08" db="EMBL/GenBank/DDBJ databases">
        <title>A chromosome-level genome assembly, high-density linkage maps, and genome scans reveal the genomic architecture of hybrid incompatibilities underlying speciation via character displacement in darters (Percidae: Etheostominae).</title>
        <authorList>
            <person name="Moran R.L."/>
            <person name="Catchen J.M."/>
            <person name="Fuller R.C."/>
        </authorList>
    </citation>
    <scope>NUCLEOTIDE SEQUENCE [LARGE SCALE GENOMIC DNA]</scope>
    <source>
        <strain evidence="1">EspeVRDwgs_2016</strain>
        <tissue evidence="1">Muscle</tissue>
    </source>
</reference>
<sequence>MSARAYEHFSDGGADAGPGRAPRYRAWSAPSLHVRRTLRLSLRILYPPCKPGSELRDVRVCPRSAYTKHRRISVRFFARLSVSPLQREICTPTSGLLYRDAALRLIRFGHGAAEEPWTYSAWMKDALHPELFVGPGRREGRIKAPLVVTLGTTLPNID</sequence>
<dbReference type="AlphaFoldDB" id="A0A5J5CHA5"/>
<comment type="caution">
    <text evidence="1">The sequence shown here is derived from an EMBL/GenBank/DDBJ whole genome shotgun (WGS) entry which is preliminary data.</text>
</comment>
<proteinExistence type="predicted"/>
<dbReference type="EMBL" id="VOFY01000024">
    <property type="protein sequence ID" value="KAA8579651.1"/>
    <property type="molecule type" value="Genomic_DNA"/>
</dbReference>